<accession>A3D8P2</accession>
<organism evidence="1 2">
    <name type="scientific">Shewanella baltica (strain OS155 / ATCC BAA-1091)</name>
    <dbReference type="NCBI Taxonomy" id="325240"/>
    <lineage>
        <taxon>Bacteria</taxon>
        <taxon>Pseudomonadati</taxon>
        <taxon>Pseudomonadota</taxon>
        <taxon>Gammaproteobacteria</taxon>
        <taxon>Alteromonadales</taxon>
        <taxon>Shewanellaceae</taxon>
        <taxon>Shewanella</taxon>
    </lineage>
</organism>
<dbReference type="OrthoDB" id="9944201at2"/>
<keyword evidence="2" id="KW-1185">Reference proteome</keyword>
<dbReference type="EMBL" id="CP000563">
    <property type="protein sequence ID" value="ABN63105.1"/>
    <property type="molecule type" value="Genomic_DNA"/>
</dbReference>
<dbReference type="KEGG" id="sbl:Sbal_3630"/>
<dbReference type="Proteomes" id="UP000001557">
    <property type="component" value="Chromosome"/>
</dbReference>
<dbReference type="RefSeq" id="WP_011847803.1">
    <property type="nucleotide sequence ID" value="NC_009052.1"/>
</dbReference>
<reference evidence="1 2" key="1">
    <citation type="submission" date="2007-02" db="EMBL/GenBank/DDBJ databases">
        <title>Complete sequence of chromosome of Shewanella baltica OS155.</title>
        <authorList>
            <consortium name="US DOE Joint Genome Institute"/>
            <person name="Copeland A."/>
            <person name="Lucas S."/>
            <person name="Lapidus A."/>
            <person name="Barry K."/>
            <person name="Detter J.C."/>
            <person name="Glavina del Rio T."/>
            <person name="Hammon N."/>
            <person name="Israni S."/>
            <person name="Dalin E."/>
            <person name="Tice H."/>
            <person name="Pitluck S."/>
            <person name="Sims D.R."/>
            <person name="Brettin T."/>
            <person name="Bruce D."/>
            <person name="Han C."/>
            <person name="Tapia R."/>
            <person name="Brainard J."/>
            <person name="Schmutz J."/>
            <person name="Larimer F."/>
            <person name="Land M."/>
            <person name="Hauser L."/>
            <person name="Kyrpides N."/>
            <person name="Mikhailova N."/>
            <person name="Brettar I."/>
            <person name="Klappenbach J."/>
            <person name="Konstantinidis K."/>
            <person name="Rodrigues J."/>
            <person name="Tiedje J."/>
            <person name="Richardson P."/>
        </authorList>
    </citation>
    <scope>NUCLEOTIDE SEQUENCE [LARGE SCALE GENOMIC DNA]</scope>
    <source>
        <strain evidence="2">OS155 / ATCC BAA-1091</strain>
    </source>
</reference>
<protein>
    <submittedName>
        <fullName evidence="1">Uncharacterized protein</fullName>
    </submittedName>
</protein>
<name>A3D8P2_SHEB5</name>
<evidence type="ECO:0000313" key="2">
    <source>
        <dbReference type="Proteomes" id="UP000001557"/>
    </source>
</evidence>
<sequence>MEVVTLIISGVSLIVASAALYFSQLRKAKVEAIVGPQLTVYHHDYEVGVSTGFIIPTSFLNDSPSTGNIIRTAISIQKSDDSEEAYYMQWLKFAYLDEKKNSWLFECDAHPLVVTPRTGVHKNIFFMWLADNSRKLNFDKGKYKITMYVWNNESKKPSKFIKEFLFTAENQALLESKKTNKDKFSINIQIDKQLEVNRLLSKNELEKLL</sequence>
<proteinExistence type="predicted"/>
<dbReference type="AlphaFoldDB" id="A3D8P2"/>
<gene>
    <name evidence="1" type="ordered locus">Sbal_3630</name>
</gene>
<dbReference type="HOGENOM" id="CLU_1314687_0_0_6"/>
<evidence type="ECO:0000313" key="1">
    <source>
        <dbReference type="EMBL" id="ABN63105.1"/>
    </source>
</evidence>
<dbReference type="STRING" id="325240.Sbal_3630"/>